<evidence type="ECO:0008006" key="4">
    <source>
        <dbReference type="Google" id="ProtNLM"/>
    </source>
</evidence>
<dbReference type="NCBIfam" id="NF038083">
    <property type="entry name" value="CU044_5270_fam"/>
    <property type="match status" value="1"/>
</dbReference>
<feature type="compositionally biased region" description="Pro residues" evidence="1">
    <location>
        <begin position="201"/>
        <end position="218"/>
    </location>
</feature>
<name>R4TIE4_9PSEU</name>
<dbReference type="HOGENOM" id="CLU_062170_0_0_11"/>
<evidence type="ECO:0000256" key="1">
    <source>
        <dbReference type="SAM" id="MobiDB-lite"/>
    </source>
</evidence>
<evidence type="ECO:0000313" key="3">
    <source>
        <dbReference type="Proteomes" id="UP000013968"/>
    </source>
</evidence>
<feature type="compositionally biased region" description="Basic and acidic residues" evidence="1">
    <location>
        <begin position="236"/>
        <end position="256"/>
    </location>
</feature>
<dbReference type="PATRIC" id="fig|1156913.3.peg.7580"/>
<organism evidence="2 3">
    <name type="scientific">Amycolatopsis keratiniphila</name>
    <dbReference type="NCBI Taxonomy" id="129921"/>
    <lineage>
        <taxon>Bacteria</taxon>
        <taxon>Bacillati</taxon>
        <taxon>Actinomycetota</taxon>
        <taxon>Actinomycetes</taxon>
        <taxon>Pseudonocardiales</taxon>
        <taxon>Pseudonocardiaceae</taxon>
        <taxon>Amycolatopsis</taxon>
        <taxon>Amycolatopsis japonica group</taxon>
    </lineage>
</organism>
<sequence>MHGDSVRKVWSEAELDEALACLHAEPQTRRDELSRARAALLRAAGEVEDELLPTLAPPARKRPGAWRWIAAAAAAALVSGGGIVATNALTGGDGPAPADHSVVGPNEDALESLHGDDFPLRDDQYRLVTESTWTTRVTKSGLVYQTHEILERWLPAHGWKPVKSRFTGTGEIRWIKGDYHTAKRNGEALPGPSSSVSVNDGPPPTTTTTSPPPPPALPPQDRLPSESGWTHPATDFLKELPIDPGKMADRLRHDGIWPDGRPAEQPNSAPEMFEMAFNVLRSSQGFGAQRVALCKALARMPGIALETVTTPDGRPALSFSVTMSDRTRTFIVDRATAAVVGSRAVRSNDIREGWPGLTLFDTTISVVITDDDGPEPS</sequence>
<accession>R4TIE4</accession>
<feature type="region of interest" description="Disordered" evidence="1">
    <location>
        <begin position="183"/>
        <end position="267"/>
    </location>
</feature>
<proteinExistence type="predicted"/>
<dbReference type="Proteomes" id="UP000013968">
    <property type="component" value="Chromosome"/>
</dbReference>
<protein>
    <recommendedName>
        <fullName evidence="4">CU044_5270 family protein</fullName>
    </recommendedName>
</protein>
<dbReference type="KEGG" id="aoi:AORI_7431"/>
<gene>
    <name evidence="2" type="ORF">AORI_7431</name>
</gene>
<dbReference type="InterPro" id="IPR047789">
    <property type="entry name" value="CU044_5270-like"/>
</dbReference>
<evidence type="ECO:0000313" key="2">
    <source>
        <dbReference type="EMBL" id="AGM10013.1"/>
    </source>
</evidence>
<reference evidence="2 3" key="1">
    <citation type="journal article" date="2013" name="BMC Genomics">
        <title>ContigScape: a Cytoscape plugin facilitating microbial genome gap closing.</title>
        <authorList>
            <person name="Tang B."/>
            <person name="Wang Q."/>
            <person name="Yang M."/>
            <person name="Xie F."/>
            <person name="Zhu Y."/>
            <person name="Zhuo Y."/>
            <person name="Wang S."/>
            <person name="Gao H."/>
            <person name="Ding X."/>
            <person name="Zhang L."/>
            <person name="Zhao G."/>
            <person name="Zheng H."/>
        </authorList>
    </citation>
    <scope>NUCLEOTIDE SEQUENCE [LARGE SCALE GENOMIC DNA]</scope>
    <source>
        <strain evidence="2 3">HCCB10007</strain>
    </source>
</reference>
<dbReference type="AlphaFoldDB" id="R4TIE4"/>
<dbReference type="EMBL" id="CP003410">
    <property type="protein sequence ID" value="AGM10013.1"/>
    <property type="molecule type" value="Genomic_DNA"/>
</dbReference>
<keyword evidence="3" id="KW-1185">Reference proteome</keyword>